<feature type="transmembrane region" description="Helical" evidence="11">
    <location>
        <begin position="144"/>
        <end position="167"/>
    </location>
</feature>
<dbReference type="InterPro" id="IPR018422">
    <property type="entry name" value="Cation/H_exchanger_CPA1"/>
</dbReference>
<dbReference type="Proteomes" id="UP000011014">
    <property type="component" value="Unassembled WGS sequence"/>
</dbReference>
<feature type="region of interest" description="Disordered" evidence="10">
    <location>
        <begin position="728"/>
        <end position="769"/>
    </location>
</feature>
<dbReference type="PRINTS" id="PR01084">
    <property type="entry name" value="NAHEXCHNGR"/>
</dbReference>
<keyword evidence="5" id="KW-0915">Sodium</keyword>
<evidence type="ECO:0000256" key="9">
    <source>
        <dbReference type="RuleBase" id="RU003722"/>
    </source>
</evidence>
<feature type="transmembrane region" description="Helical" evidence="11">
    <location>
        <begin position="179"/>
        <end position="203"/>
    </location>
</feature>
<evidence type="ECO:0000256" key="2">
    <source>
        <dbReference type="ARBA" id="ARBA00022448"/>
    </source>
</evidence>
<organism evidence="13">
    <name type="scientific">Oikopleura dioica</name>
    <name type="common">Tunicate</name>
    <dbReference type="NCBI Taxonomy" id="34765"/>
    <lineage>
        <taxon>Eukaryota</taxon>
        <taxon>Metazoa</taxon>
        <taxon>Chordata</taxon>
        <taxon>Tunicata</taxon>
        <taxon>Appendicularia</taxon>
        <taxon>Copelata</taxon>
        <taxon>Oikopleuridae</taxon>
        <taxon>Oikopleura</taxon>
    </lineage>
</organism>
<reference evidence="13" key="1">
    <citation type="journal article" date="2010" name="Science">
        <title>Plasticity of animal genome architecture unmasked by rapid evolution of a pelagic tunicate.</title>
        <authorList>
            <person name="Denoeud F."/>
            <person name="Henriet S."/>
            <person name="Mungpakdee S."/>
            <person name="Aury J.M."/>
            <person name="Da Silva C."/>
            <person name="Brinkmann H."/>
            <person name="Mikhaleva J."/>
            <person name="Olsen L.C."/>
            <person name="Jubin C."/>
            <person name="Canestro C."/>
            <person name="Bouquet J.M."/>
            <person name="Danks G."/>
            <person name="Poulain J."/>
            <person name="Campsteijn C."/>
            <person name="Adamski M."/>
            <person name="Cross I."/>
            <person name="Yadetie F."/>
            <person name="Muffato M."/>
            <person name="Louis A."/>
            <person name="Butcher S."/>
            <person name="Tsagkogeorga G."/>
            <person name="Konrad A."/>
            <person name="Singh S."/>
            <person name="Jensen M.F."/>
            <person name="Cong E.H."/>
            <person name="Eikeseth-Otteraa H."/>
            <person name="Noel B."/>
            <person name="Anthouard V."/>
            <person name="Porcel B.M."/>
            <person name="Kachouri-Lafond R."/>
            <person name="Nishino A."/>
            <person name="Ugolini M."/>
            <person name="Chourrout P."/>
            <person name="Nishida H."/>
            <person name="Aasland R."/>
            <person name="Huzurbazar S."/>
            <person name="Westhof E."/>
            <person name="Delsuc F."/>
            <person name="Lehrach H."/>
            <person name="Reinhardt R."/>
            <person name="Weissenbach J."/>
            <person name="Roy S.W."/>
            <person name="Artiguenave F."/>
            <person name="Postlethwait J.H."/>
            <person name="Manak J.R."/>
            <person name="Thompson E.M."/>
            <person name="Jaillon O."/>
            <person name="Du Pasquier L."/>
            <person name="Boudinot P."/>
            <person name="Liberles D.A."/>
            <person name="Volff J.N."/>
            <person name="Philippe H."/>
            <person name="Lenhard B."/>
            <person name="Roest Crollius H."/>
            <person name="Wincker P."/>
            <person name="Chourrout D."/>
        </authorList>
    </citation>
    <scope>NUCLEOTIDE SEQUENCE [LARGE SCALE GENOMIC DNA]</scope>
</reference>
<feature type="transmembrane region" description="Helical" evidence="11">
    <location>
        <begin position="109"/>
        <end position="132"/>
    </location>
</feature>
<keyword evidence="8 9" id="KW-0739">Sodium transport</keyword>
<dbReference type="InterPro" id="IPR006153">
    <property type="entry name" value="Cation/H_exchanger_TM"/>
</dbReference>
<dbReference type="PANTHER" id="PTHR10110:SF98">
    <property type="entry name" value="SODIUM_HYDROGEN EXCHANGER"/>
    <property type="match status" value="1"/>
</dbReference>
<dbReference type="NCBIfam" id="TIGR00840">
    <property type="entry name" value="b_cpa1"/>
    <property type="match status" value="1"/>
</dbReference>
<feature type="transmembrane region" description="Helical" evidence="11">
    <location>
        <begin position="378"/>
        <end position="397"/>
    </location>
</feature>
<comment type="similarity">
    <text evidence="9">Belongs to the monovalent cation:proton antiporter 1 (CPA1) transporter (TC 2.A.36) family.</text>
</comment>
<feature type="transmembrane region" description="Helical" evidence="11">
    <location>
        <begin position="254"/>
        <end position="275"/>
    </location>
</feature>
<evidence type="ECO:0000256" key="10">
    <source>
        <dbReference type="SAM" id="MobiDB-lite"/>
    </source>
</evidence>
<feature type="transmembrane region" description="Helical" evidence="11">
    <location>
        <begin position="48"/>
        <end position="68"/>
    </location>
</feature>
<dbReference type="GO" id="GO:0005886">
    <property type="term" value="C:plasma membrane"/>
    <property type="evidence" value="ECO:0007669"/>
    <property type="project" value="TreeGrafter"/>
</dbReference>
<evidence type="ECO:0000259" key="12">
    <source>
        <dbReference type="Pfam" id="PF00999"/>
    </source>
</evidence>
<keyword evidence="4 11" id="KW-1133">Transmembrane helix</keyword>
<accession>E4YIX9</accession>
<proteinExistence type="inferred from homology"/>
<feature type="transmembrane region" description="Helical" evidence="11">
    <location>
        <begin position="210"/>
        <end position="234"/>
    </location>
</feature>
<feature type="domain" description="Cation/H+ exchanger transmembrane" evidence="12">
    <location>
        <begin position="103"/>
        <end position="466"/>
    </location>
</feature>
<evidence type="ECO:0000256" key="7">
    <source>
        <dbReference type="ARBA" id="ARBA00023136"/>
    </source>
</evidence>
<protein>
    <recommendedName>
        <fullName evidence="9">Sodium/hydrogen exchanger</fullName>
    </recommendedName>
</protein>
<dbReference type="InterPro" id="IPR004709">
    <property type="entry name" value="NaH_exchanger"/>
</dbReference>
<keyword evidence="2 9" id="KW-0813">Transport</keyword>
<evidence type="ECO:0000256" key="1">
    <source>
        <dbReference type="ARBA" id="ARBA00004141"/>
    </source>
</evidence>
<dbReference type="PANTHER" id="PTHR10110">
    <property type="entry name" value="SODIUM/HYDROGEN EXCHANGER"/>
    <property type="match status" value="1"/>
</dbReference>
<evidence type="ECO:0000256" key="8">
    <source>
        <dbReference type="ARBA" id="ARBA00023201"/>
    </source>
</evidence>
<dbReference type="GO" id="GO:0051453">
    <property type="term" value="P:regulation of intracellular pH"/>
    <property type="evidence" value="ECO:0007669"/>
    <property type="project" value="TreeGrafter"/>
</dbReference>
<evidence type="ECO:0000256" key="5">
    <source>
        <dbReference type="ARBA" id="ARBA00023053"/>
    </source>
</evidence>
<evidence type="ECO:0000256" key="4">
    <source>
        <dbReference type="ARBA" id="ARBA00022989"/>
    </source>
</evidence>
<dbReference type="AlphaFoldDB" id="E4YIX9"/>
<gene>
    <name evidence="13" type="ORF">GSOID_T00027252001</name>
</gene>
<dbReference type="GO" id="GO:0015386">
    <property type="term" value="F:potassium:proton antiporter activity"/>
    <property type="evidence" value="ECO:0007669"/>
    <property type="project" value="TreeGrafter"/>
</dbReference>
<keyword evidence="6 9" id="KW-0406">Ion transport</keyword>
<feature type="transmembrane region" description="Helical" evidence="11">
    <location>
        <begin position="344"/>
        <end position="366"/>
    </location>
</feature>
<evidence type="ECO:0000256" key="11">
    <source>
        <dbReference type="SAM" id="Phobius"/>
    </source>
</evidence>
<keyword evidence="3 9" id="KW-0812">Transmembrane</keyword>
<dbReference type="Gene3D" id="6.10.140.1330">
    <property type="match status" value="1"/>
</dbReference>
<feature type="transmembrane region" description="Helical" evidence="11">
    <location>
        <begin position="304"/>
        <end position="323"/>
    </location>
</feature>
<name>E4YIX9_OIKDI</name>
<comment type="subcellular location">
    <subcellularLocation>
        <location evidence="1">Membrane</location>
        <topology evidence="1">Multi-pass membrane protein</topology>
    </subcellularLocation>
</comment>
<evidence type="ECO:0000313" key="13">
    <source>
        <dbReference type="EMBL" id="CBY35440.1"/>
    </source>
</evidence>
<keyword evidence="9" id="KW-0050">Antiport</keyword>
<sequence>MGCVNIEVEKGVRSRFFRSADMEGIAASSEGAEHLEILGDLEHGWEEVGGVFILSVYMIAAALLKLGFHQICGNPFPVPEDSVCSLSAPDLLREGSAYLIQDDQNIADIYFTPTIFFVIILPPIVFEAGYFMPKDPFFDNLGTILTYAIVGTFFNAMAIGGSIYLVVEYGLVPGFDEHISFIHCLLFGSIISAVDPVAVIAVFDEIHVNMTLYICVFGESLLNDGVAVVLYRVFEGFATLENNEPPPSNWGPEGQLLILDLFSVKTVFVYVGSLMTKYTKHAPIIEPLLIYACAYLAYLTAEWIQLSSIIAIVFAGFFMKPFCEANMAQSSISSLHYIQKLLSSIMDITIFIFLGISAISDFWVHWNTGFVVCIQFKTIVFISIYRVISVYVLTFILNSGRLDRISYVDQFVMAYGGLRGGIAFSLCKLMCINTVPSIQSMLCSTMVAVFFTSFVQGMTIKPIVEWLQVKKQGEEEQTVMKEMTESFVDHLTVGIADIIQSRGRHWWMNRIANLTDEYLTPILVREPDKIKNQSIIDVWAQLNVEDAAKLVQKQTDVKNYHGLDSDDDDLLKMRLLLPGALVEDERAGGDKEAPHGHEGFGGEREQTDIKMHHMLRDNLYANRQRIELSGHMKYRNLGTNAEQQSLTKQQQEILVRRRIKSLKETPEQIEFRKQMRKTEAQRKTYRKTISEGRKTMSIDPRKTVTTPVTPEPEMFEMSQRKTKILFEVPVDPTPSSDLPWRNSGEDDHAAARSTHGRPQSQLLEHEKSL</sequence>
<dbReference type="EMBL" id="FN654628">
    <property type="protein sequence ID" value="CBY35440.1"/>
    <property type="molecule type" value="Genomic_DNA"/>
</dbReference>
<evidence type="ECO:0000256" key="3">
    <source>
        <dbReference type="ARBA" id="ARBA00022692"/>
    </source>
</evidence>
<dbReference type="GO" id="GO:0098719">
    <property type="term" value="P:sodium ion import across plasma membrane"/>
    <property type="evidence" value="ECO:0007669"/>
    <property type="project" value="TreeGrafter"/>
</dbReference>
<evidence type="ECO:0000256" key="6">
    <source>
        <dbReference type="ARBA" id="ARBA00023065"/>
    </source>
</evidence>
<keyword evidence="7 11" id="KW-0472">Membrane</keyword>
<dbReference type="Pfam" id="PF00999">
    <property type="entry name" value="Na_H_Exchanger"/>
    <property type="match status" value="1"/>
</dbReference>
<dbReference type="GO" id="GO:0015385">
    <property type="term" value="F:sodium:proton antiporter activity"/>
    <property type="evidence" value="ECO:0007669"/>
    <property type="project" value="InterPro"/>
</dbReference>